<dbReference type="GO" id="GO:0043022">
    <property type="term" value="F:ribosome binding"/>
    <property type="evidence" value="ECO:0007669"/>
    <property type="project" value="UniProtKB-UniRule"/>
</dbReference>
<dbReference type="GO" id="GO:1902626">
    <property type="term" value="P:assembly of large subunit precursor of preribosome"/>
    <property type="evidence" value="ECO:0007669"/>
    <property type="project" value="UniProtKB-UniRule"/>
</dbReference>
<evidence type="ECO:0000256" key="2">
    <source>
        <dbReference type="ARBA" id="ARBA00022517"/>
    </source>
</evidence>
<dbReference type="InterPro" id="IPR006839">
    <property type="entry name" value="DarP"/>
</dbReference>
<evidence type="ECO:0000256" key="3">
    <source>
        <dbReference type="ARBA" id="ARBA00022730"/>
    </source>
</evidence>
<dbReference type="Pfam" id="PF04751">
    <property type="entry name" value="DarP"/>
    <property type="match status" value="1"/>
</dbReference>
<comment type="subcellular location">
    <subcellularLocation>
        <location evidence="5">Cytoplasm</location>
    </subcellularLocation>
    <text evidence="5">Associates with late stage pre-50S ribosomal subunits.</text>
</comment>
<comment type="caution">
    <text evidence="6">The sequence shown here is derived from an EMBL/GenBank/DDBJ whole genome shotgun (WGS) entry which is preliminary data.</text>
</comment>
<organism evidence="6 7">
    <name type="scientific">Alteromonas sediminis</name>
    <dbReference type="NCBI Taxonomy" id="2259342"/>
    <lineage>
        <taxon>Bacteria</taxon>
        <taxon>Pseudomonadati</taxon>
        <taxon>Pseudomonadota</taxon>
        <taxon>Gammaproteobacteria</taxon>
        <taxon>Alteromonadales</taxon>
        <taxon>Alteromonadaceae</taxon>
        <taxon>Alteromonas/Salinimonas group</taxon>
        <taxon>Alteromonas</taxon>
    </lineage>
</organism>
<dbReference type="NCBIfam" id="NF003593">
    <property type="entry name" value="PRK05255.1-1"/>
    <property type="match status" value="1"/>
</dbReference>
<dbReference type="CDD" id="cd16331">
    <property type="entry name" value="YjgA-like"/>
    <property type="match status" value="1"/>
</dbReference>
<dbReference type="AlphaFoldDB" id="A0A3N5Z528"/>
<proteinExistence type="inferred from homology"/>
<evidence type="ECO:0000313" key="7">
    <source>
        <dbReference type="Proteomes" id="UP000275281"/>
    </source>
</evidence>
<dbReference type="PANTHER" id="PTHR38101">
    <property type="entry name" value="UPF0307 PROTEIN YJGA"/>
    <property type="match status" value="1"/>
</dbReference>
<keyword evidence="2 5" id="KW-0690">Ribosome biogenesis</keyword>
<evidence type="ECO:0000256" key="5">
    <source>
        <dbReference type="HAMAP-Rule" id="MF_00765"/>
    </source>
</evidence>
<name>A0A3N5Z528_9ALTE</name>
<dbReference type="Gene3D" id="1.10.60.30">
    <property type="entry name" value="PSPTO4464-like domains"/>
    <property type="match status" value="2"/>
</dbReference>
<dbReference type="Proteomes" id="UP000275281">
    <property type="component" value="Unassembled WGS sequence"/>
</dbReference>
<dbReference type="PANTHER" id="PTHR38101:SF1">
    <property type="entry name" value="UPF0307 PROTEIN YJGA"/>
    <property type="match status" value="1"/>
</dbReference>
<evidence type="ECO:0000256" key="4">
    <source>
        <dbReference type="ARBA" id="ARBA00022884"/>
    </source>
</evidence>
<dbReference type="InterPro" id="IPR023153">
    <property type="entry name" value="DarP_sf"/>
</dbReference>
<dbReference type="EMBL" id="RPOK01000005">
    <property type="protein sequence ID" value="RPJ65314.1"/>
    <property type="molecule type" value="Genomic_DNA"/>
</dbReference>
<sequence>MSDYEEEQYVSKTQRKLDSEEKQKLGLKLVGLTDANLSKIPMDEELEEAILVARKINKKKDGYRRQLQFIGKLLRNRDLEPLEQALDKIQSRHAENNAHFHQLEKYRDNIANGGDKAIQAVLDAHPSLERQTLRQFYRQIQKEKAKGAPPKAFRALFQYLKETLQDEG</sequence>
<comment type="function">
    <text evidence="5">Member of a network of 50S ribosomal subunit biogenesis factors which assembles along the 30S-50S interface, preventing incorrect 23S rRNA structures from forming. Promotes peptidyl transferase center (PTC) maturation.</text>
</comment>
<evidence type="ECO:0000313" key="6">
    <source>
        <dbReference type="EMBL" id="RPJ65314.1"/>
    </source>
</evidence>
<comment type="similarity">
    <text evidence="5">Belongs to the DarP family.</text>
</comment>
<evidence type="ECO:0000256" key="1">
    <source>
        <dbReference type="ARBA" id="ARBA00022490"/>
    </source>
</evidence>
<dbReference type="GO" id="GO:0005829">
    <property type="term" value="C:cytosol"/>
    <property type="evidence" value="ECO:0007669"/>
    <property type="project" value="TreeGrafter"/>
</dbReference>
<keyword evidence="4 5" id="KW-0694">RNA-binding</keyword>
<dbReference type="OrthoDB" id="5293604at2"/>
<keyword evidence="7" id="KW-1185">Reference proteome</keyword>
<dbReference type="SUPFAM" id="SSF158710">
    <property type="entry name" value="PSPTO4464-like"/>
    <property type="match status" value="1"/>
</dbReference>
<keyword evidence="1 5" id="KW-0963">Cytoplasm</keyword>
<keyword evidence="3 5" id="KW-0699">rRNA-binding</keyword>
<gene>
    <name evidence="5" type="primary">darP</name>
    <name evidence="6" type="ORF">DRW07_15525</name>
</gene>
<dbReference type="PIRSF" id="PIRSF016183">
    <property type="entry name" value="UCP016183"/>
    <property type="match status" value="1"/>
</dbReference>
<protein>
    <recommendedName>
        <fullName evidence="5">Dual-action ribosomal maturation protein DarP</fullName>
    </recommendedName>
    <alternativeName>
        <fullName evidence="5">Large ribosomal subunit assembly factor DarP</fullName>
    </alternativeName>
</protein>
<dbReference type="GO" id="GO:0019843">
    <property type="term" value="F:rRNA binding"/>
    <property type="evidence" value="ECO:0007669"/>
    <property type="project" value="UniProtKB-UniRule"/>
</dbReference>
<accession>A0A3N5Z528</accession>
<dbReference type="RefSeq" id="WP_124028861.1">
    <property type="nucleotide sequence ID" value="NZ_JBHRSN010000014.1"/>
</dbReference>
<reference evidence="6 7" key="1">
    <citation type="submission" date="2018-11" db="EMBL/GenBank/DDBJ databases">
        <authorList>
            <person name="Ye M.-Q."/>
            <person name="Du Z.-J."/>
        </authorList>
    </citation>
    <scope>NUCLEOTIDE SEQUENCE [LARGE SCALE GENOMIC DNA]</scope>
    <source>
        <strain evidence="6 7">U0105</strain>
    </source>
</reference>
<dbReference type="HAMAP" id="MF_00765">
    <property type="entry name" value="DarP"/>
    <property type="match status" value="1"/>
</dbReference>